<dbReference type="Gene3D" id="1.10.10.10">
    <property type="entry name" value="Winged helix-like DNA-binding domain superfamily/Winged helix DNA-binding domain"/>
    <property type="match status" value="1"/>
</dbReference>
<dbReference type="SUPFAM" id="SSF53697">
    <property type="entry name" value="SIS domain"/>
    <property type="match status" value="1"/>
</dbReference>
<dbReference type="PROSITE" id="PS51464">
    <property type="entry name" value="SIS"/>
    <property type="match status" value="1"/>
</dbReference>
<dbReference type="CDD" id="cd05013">
    <property type="entry name" value="SIS_RpiR"/>
    <property type="match status" value="1"/>
</dbReference>
<keyword evidence="2" id="KW-0238">DNA-binding</keyword>
<dbReference type="PANTHER" id="PTHR30514">
    <property type="entry name" value="GLUCOKINASE"/>
    <property type="match status" value="1"/>
</dbReference>
<dbReference type="InterPro" id="IPR046348">
    <property type="entry name" value="SIS_dom_sf"/>
</dbReference>
<dbReference type="OrthoDB" id="1648815at2"/>
<dbReference type="Gene3D" id="3.40.50.10490">
    <property type="entry name" value="Glucose-6-phosphate isomerase like protein, domain 1"/>
    <property type="match status" value="1"/>
</dbReference>
<dbReference type="GO" id="GO:0003700">
    <property type="term" value="F:DNA-binding transcription factor activity"/>
    <property type="evidence" value="ECO:0007669"/>
    <property type="project" value="InterPro"/>
</dbReference>
<dbReference type="InterPro" id="IPR001347">
    <property type="entry name" value="SIS_dom"/>
</dbReference>
<dbReference type="InterPro" id="IPR009057">
    <property type="entry name" value="Homeodomain-like_sf"/>
</dbReference>
<accession>A0A239XIZ5</accession>
<dbReference type="Pfam" id="PF01380">
    <property type="entry name" value="SIS"/>
    <property type="match status" value="1"/>
</dbReference>
<reference evidence="6 7" key="1">
    <citation type="submission" date="2017-06" db="EMBL/GenBank/DDBJ databases">
        <authorList>
            <consortium name="Pathogen Informatics"/>
        </authorList>
    </citation>
    <scope>NUCLEOTIDE SEQUENCE [LARGE SCALE GENOMIC DNA]</scope>
    <source>
        <strain evidence="6 7">NCTC11291</strain>
    </source>
</reference>
<dbReference type="PROSITE" id="PS51071">
    <property type="entry name" value="HTH_RPIR"/>
    <property type="match status" value="1"/>
</dbReference>
<dbReference type="AlphaFoldDB" id="A0A239XIZ5"/>
<dbReference type="RefSeq" id="WP_095123537.1">
    <property type="nucleotide sequence ID" value="NZ_LT906454.1"/>
</dbReference>
<evidence type="ECO:0000259" key="5">
    <source>
        <dbReference type="PROSITE" id="PS51464"/>
    </source>
</evidence>
<dbReference type="Pfam" id="PF01418">
    <property type="entry name" value="HTH_6"/>
    <property type="match status" value="1"/>
</dbReference>
<evidence type="ECO:0000313" key="7">
    <source>
        <dbReference type="Proteomes" id="UP000215144"/>
    </source>
</evidence>
<dbReference type="InterPro" id="IPR047640">
    <property type="entry name" value="RpiR-like"/>
</dbReference>
<feature type="domain" description="HTH rpiR-type" evidence="4">
    <location>
        <begin position="6"/>
        <end position="81"/>
    </location>
</feature>
<evidence type="ECO:0000256" key="2">
    <source>
        <dbReference type="ARBA" id="ARBA00023125"/>
    </source>
</evidence>
<feature type="domain" description="SIS" evidence="5">
    <location>
        <begin position="120"/>
        <end position="260"/>
    </location>
</feature>
<dbReference type="EMBL" id="LT906454">
    <property type="protein sequence ID" value="SNV46173.1"/>
    <property type="molecule type" value="Genomic_DNA"/>
</dbReference>
<dbReference type="GO" id="GO:0016853">
    <property type="term" value="F:isomerase activity"/>
    <property type="evidence" value="ECO:0007669"/>
    <property type="project" value="UniProtKB-KW"/>
</dbReference>
<evidence type="ECO:0000256" key="1">
    <source>
        <dbReference type="ARBA" id="ARBA00023015"/>
    </source>
</evidence>
<proteinExistence type="predicted"/>
<keyword evidence="6" id="KW-0413">Isomerase</keyword>
<evidence type="ECO:0000313" key="6">
    <source>
        <dbReference type="EMBL" id="SNV46173.1"/>
    </source>
</evidence>
<dbReference type="GO" id="GO:1901135">
    <property type="term" value="P:carbohydrate derivative metabolic process"/>
    <property type="evidence" value="ECO:0007669"/>
    <property type="project" value="InterPro"/>
</dbReference>
<keyword evidence="3" id="KW-0804">Transcription</keyword>
<organism evidence="6 7">
    <name type="scientific">Streptococcus acidominimus</name>
    <dbReference type="NCBI Taxonomy" id="1326"/>
    <lineage>
        <taxon>Bacteria</taxon>
        <taxon>Bacillati</taxon>
        <taxon>Bacillota</taxon>
        <taxon>Bacilli</taxon>
        <taxon>Lactobacillales</taxon>
        <taxon>Streptococcaceae</taxon>
        <taxon>Streptococcus</taxon>
    </lineage>
</organism>
<gene>
    <name evidence="6" type="primary">rpiR</name>
    <name evidence="6" type="ORF">SAMEA4504048_02144</name>
</gene>
<dbReference type="KEGG" id="saco:SAME_02144"/>
<dbReference type="Proteomes" id="UP000215144">
    <property type="component" value="Chromosome 1"/>
</dbReference>
<dbReference type="InterPro" id="IPR035472">
    <property type="entry name" value="RpiR-like_SIS"/>
</dbReference>
<dbReference type="SUPFAM" id="SSF46689">
    <property type="entry name" value="Homeodomain-like"/>
    <property type="match status" value="1"/>
</dbReference>
<keyword evidence="1" id="KW-0805">Transcription regulation</keyword>
<protein>
    <submittedName>
        <fullName evidence="6">SIS (Sugar ISomerase) domain containing transcriptional regulator</fullName>
    </submittedName>
</protein>
<evidence type="ECO:0000256" key="3">
    <source>
        <dbReference type="ARBA" id="ARBA00023163"/>
    </source>
</evidence>
<dbReference type="InterPro" id="IPR036388">
    <property type="entry name" value="WH-like_DNA-bd_sf"/>
</dbReference>
<evidence type="ECO:0000259" key="4">
    <source>
        <dbReference type="PROSITE" id="PS51071"/>
    </source>
</evidence>
<name>A0A239XIZ5_STRAI</name>
<dbReference type="PANTHER" id="PTHR30514:SF21">
    <property type="entry name" value="RPIR-FAMILY TRANSCRIPTIONAL REGULATOR"/>
    <property type="match status" value="1"/>
</dbReference>
<dbReference type="InterPro" id="IPR000281">
    <property type="entry name" value="HTH_RpiR"/>
</dbReference>
<dbReference type="GO" id="GO:0097367">
    <property type="term" value="F:carbohydrate derivative binding"/>
    <property type="evidence" value="ECO:0007669"/>
    <property type="project" value="InterPro"/>
</dbReference>
<dbReference type="GO" id="GO:0003677">
    <property type="term" value="F:DNA binding"/>
    <property type="evidence" value="ECO:0007669"/>
    <property type="project" value="UniProtKB-KW"/>
</dbReference>
<sequence length="275" mass="31287">MADLIKKIGPLIESYVESMTSTEKMIAQFFITNTDISDLSAESICHRLHISKASLTRFSQKCGFRGYREFAYFYQECLSSDTNQSYTLFKKDVTKRVMADYDQLLQKTYSVLDEGKLTRITGWLEEAKRIYLYGKGSSGQAIREMKTRFMRLGLVCDIATDDDELLWASLLADETCLVFGASISGKTKSVLQALQRSKESGAKTVLLTTQKEAGQESPWDELVLLASSDNLAYGNRISPQFPLLLVFDCLFAYYLATDTQDREQRYQQTIIEKED</sequence>